<dbReference type="Pfam" id="PF23635">
    <property type="entry name" value="Beta-prop_AT5G49610-like"/>
    <property type="match status" value="1"/>
</dbReference>
<dbReference type="Proteomes" id="UP000823388">
    <property type="component" value="Chromosome 3N"/>
</dbReference>
<evidence type="ECO:0000259" key="2">
    <source>
        <dbReference type="Pfam" id="PF23635"/>
    </source>
</evidence>
<sequence>MSSEQPPRRLPPTVKPQAPTATTIHDLGYDLLLDIFLHLPSLPSLVRAAFTCRGFLTAIRSSPSFRRRFRALHPPPLLGFFFDPEGADSPSFEPLRPGPRRRRPRRRFLPHPPEHIYAYNPVTRTLHLIPLPPGEIADGFHGKFVYHGFHIVSSDEASESFRVVCICYDASRVRAAVFSSGTREWRVFPWEEPAPAQPAEDQHWLLGGKQVNGSLYSAHADQAYMVVLDTATLQFACIDLPEYLKGQGHMYSAGETKDGKLCIVSTIDFNMFVWYRTAGADGVDKWMVDRVFMLEEEVLETTGGSRDEHGELKVLDVMDGIVYLSTMETFIDASLRSWFLTFCLETRKLEKLFHKLNDSHVHPYIMAWPPSLVADT</sequence>
<evidence type="ECO:0000313" key="4">
    <source>
        <dbReference type="Proteomes" id="UP000823388"/>
    </source>
</evidence>
<accession>A0A8T0UDW2</accession>
<protein>
    <recommendedName>
        <fullName evidence="5">F-box domain-containing protein</fullName>
    </recommendedName>
</protein>
<dbReference type="AlphaFoldDB" id="A0A8T0UDW2"/>
<organism evidence="3 4">
    <name type="scientific">Panicum virgatum</name>
    <name type="common">Blackwell switchgrass</name>
    <dbReference type="NCBI Taxonomy" id="38727"/>
    <lineage>
        <taxon>Eukaryota</taxon>
        <taxon>Viridiplantae</taxon>
        <taxon>Streptophyta</taxon>
        <taxon>Embryophyta</taxon>
        <taxon>Tracheophyta</taxon>
        <taxon>Spermatophyta</taxon>
        <taxon>Magnoliopsida</taxon>
        <taxon>Liliopsida</taxon>
        <taxon>Poales</taxon>
        <taxon>Poaceae</taxon>
        <taxon>PACMAD clade</taxon>
        <taxon>Panicoideae</taxon>
        <taxon>Panicodae</taxon>
        <taxon>Paniceae</taxon>
        <taxon>Panicinae</taxon>
        <taxon>Panicum</taxon>
        <taxon>Panicum sect. Hiantes</taxon>
    </lineage>
</organism>
<dbReference type="InterPro" id="IPR036047">
    <property type="entry name" value="F-box-like_dom_sf"/>
</dbReference>
<name>A0A8T0UDW2_PANVG</name>
<dbReference type="InterPro" id="IPR056594">
    <property type="entry name" value="AT5G49610-like_b-prop"/>
</dbReference>
<comment type="caution">
    <text evidence="3">The sequence shown here is derived from an EMBL/GenBank/DDBJ whole genome shotgun (WGS) entry which is preliminary data.</text>
</comment>
<keyword evidence="4" id="KW-1185">Reference proteome</keyword>
<dbReference type="InterPro" id="IPR001810">
    <property type="entry name" value="F-box_dom"/>
</dbReference>
<proteinExistence type="predicted"/>
<reference evidence="3" key="1">
    <citation type="submission" date="2020-05" db="EMBL/GenBank/DDBJ databases">
        <title>WGS assembly of Panicum virgatum.</title>
        <authorList>
            <person name="Lovell J.T."/>
            <person name="Jenkins J."/>
            <person name="Shu S."/>
            <person name="Juenger T.E."/>
            <person name="Schmutz J."/>
        </authorList>
    </citation>
    <scope>NUCLEOTIDE SEQUENCE</scope>
    <source>
        <strain evidence="3">AP13</strain>
    </source>
</reference>
<feature type="domain" description="F-box protein AT5G49610-like beta-propeller" evidence="2">
    <location>
        <begin position="160"/>
        <end position="371"/>
    </location>
</feature>
<feature type="domain" description="F-box" evidence="1">
    <location>
        <begin position="24"/>
        <end position="66"/>
    </location>
</feature>
<dbReference type="PANTHER" id="PTHR33207">
    <property type="entry name" value="F-BOX DOMAIN CONTAINING PROTEIN-RELATED"/>
    <property type="match status" value="1"/>
</dbReference>
<dbReference type="Pfam" id="PF00646">
    <property type="entry name" value="F-box"/>
    <property type="match status" value="1"/>
</dbReference>
<evidence type="ECO:0000259" key="1">
    <source>
        <dbReference type="Pfam" id="PF00646"/>
    </source>
</evidence>
<evidence type="ECO:0008006" key="5">
    <source>
        <dbReference type="Google" id="ProtNLM"/>
    </source>
</evidence>
<evidence type="ECO:0000313" key="3">
    <source>
        <dbReference type="EMBL" id="KAG2620517.1"/>
    </source>
</evidence>
<dbReference type="EMBL" id="CM029042">
    <property type="protein sequence ID" value="KAG2620517.1"/>
    <property type="molecule type" value="Genomic_DNA"/>
</dbReference>
<gene>
    <name evidence="3" type="ORF">PVAP13_3NG219500</name>
</gene>
<dbReference type="SUPFAM" id="SSF81383">
    <property type="entry name" value="F-box domain"/>
    <property type="match status" value="1"/>
</dbReference>